<keyword evidence="1" id="KW-0479">Metal-binding</keyword>
<dbReference type="AlphaFoldDB" id="A0AAW0NJ08"/>
<dbReference type="GO" id="GO:0008270">
    <property type="term" value="F:zinc ion binding"/>
    <property type="evidence" value="ECO:0007669"/>
    <property type="project" value="UniProtKB-KW"/>
</dbReference>
<keyword evidence="2" id="KW-0863">Zinc-finger</keyword>
<sequence length="183" mass="20761">MNFCDLTLDPNTAHRKLKLSDNNKKVTRVRSKQPYPHHQDRFKNLEQLLCVSGLTGRCYWEVQWSGWVSISVSYKEIRRKGDSVDCVFGFNDQSWSLSCSKDGFSVWHKNKSTPLPQPWSSSSGTVAVFVDCPAGSLSFYTVSSDQLIHLHTFNTTFTHTLVPGFRLWTYDSSVSLCAPTDSL</sequence>
<dbReference type="PRINTS" id="PR01407">
    <property type="entry name" value="BUTYPHLNCDUF"/>
</dbReference>
<evidence type="ECO:0000313" key="6">
    <source>
        <dbReference type="Proteomes" id="UP001460270"/>
    </source>
</evidence>
<dbReference type="SMART" id="SM00449">
    <property type="entry name" value="SPRY"/>
    <property type="match status" value="1"/>
</dbReference>
<dbReference type="Gene3D" id="2.60.120.920">
    <property type="match status" value="1"/>
</dbReference>
<dbReference type="InterPro" id="IPR043136">
    <property type="entry name" value="B30.2/SPRY_sf"/>
</dbReference>
<comment type="caution">
    <text evidence="5">The sequence shown here is derived from an EMBL/GenBank/DDBJ whole genome shotgun (WGS) entry which is preliminary data.</text>
</comment>
<keyword evidence="6" id="KW-1185">Reference proteome</keyword>
<evidence type="ECO:0000259" key="4">
    <source>
        <dbReference type="PROSITE" id="PS50188"/>
    </source>
</evidence>
<dbReference type="PROSITE" id="PS50188">
    <property type="entry name" value="B302_SPRY"/>
    <property type="match status" value="1"/>
</dbReference>
<dbReference type="Pfam" id="PF00622">
    <property type="entry name" value="SPRY"/>
    <property type="match status" value="1"/>
</dbReference>
<dbReference type="PANTHER" id="PTHR25465:SF5">
    <property type="entry name" value="E3 UBIQUITIN_ISG15 LIGASE TRIM25-RELATED"/>
    <property type="match status" value="1"/>
</dbReference>
<dbReference type="CDD" id="cd16040">
    <property type="entry name" value="SPRY_PRY_SNTX"/>
    <property type="match status" value="1"/>
</dbReference>
<reference evidence="6" key="1">
    <citation type="submission" date="2024-04" db="EMBL/GenBank/DDBJ databases">
        <title>Salinicola lusitanus LLJ914,a marine bacterium isolated from the Okinawa Trough.</title>
        <authorList>
            <person name="Li J."/>
        </authorList>
    </citation>
    <scope>NUCLEOTIDE SEQUENCE [LARGE SCALE GENOMIC DNA]</scope>
</reference>
<dbReference type="InterPro" id="IPR003877">
    <property type="entry name" value="SPRY_dom"/>
</dbReference>
<evidence type="ECO:0000313" key="5">
    <source>
        <dbReference type="EMBL" id="KAK7901611.1"/>
    </source>
</evidence>
<dbReference type="EMBL" id="JBBPFD010000013">
    <property type="protein sequence ID" value="KAK7901611.1"/>
    <property type="molecule type" value="Genomic_DNA"/>
</dbReference>
<dbReference type="Proteomes" id="UP001460270">
    <property type="component" value="Unassembled WGS sequence"/>
</dbReference>
<dbReference type="SUPFAM" id="SSF49899">
    <property type="entry name" value="Concanavalin A-like lectins/glucanases"/>
    <property type="match status" value="1"/>
</dbReference>
<keyword evidence="3" id="KW-0862">Zinc</keyword>
<feature type="domain" description="B30.2/SPRY" evidence="4">
    <location>
        <begin position="1"/>
        <end position="183"/>
    </location>
</feature>
<proteinExistence type="predicted"/>
<dbReference type="InterPro" id="IPR013320">
    <property type="entry name" value="ConA-like_dom_sf"/>
</dbReference>
<dbReference type="InterPro" id="IPR003879">
    <property type="entry name" value="Butyrophylin_SPRY"/>
</dbReference>
<dbReference type="GO" id="GO:0005737">
    <property type="term" value="C:cytoplasm"/>
    <property type="evidence" value="ECO:0007669"/>
    <property type="project" value="UniProtKB-ARBA"/>
</dbReference>
<dbReference type="InterPro" id="IPR051051">
    <property type="entry name" value="E3_ubiq-ligase_TRIM/RNF"/>
</dbReference>
<dbReference type="SMART" id="SM00589">
    <property type="entry name" value="PRY"/>
    <property type="match status" value="1"/>
</dbReference>
<protein>
    <recommendedName>
        <fullName evidence="4">B30.2/SPRY domain-containing protein</fullName>
    </recommendedName>
</protein>
<name>A0AAW0NJ08_9GOBI</name>
<dbReference type="Pfam" id="PF13765">
    <property type="entry name" value="PRY"/>
    <property type="match status" value="1"/>
</dbReference>
<evidence type="ECO:0000256" key="2">
    <source>
        <dbReference type="ARBA" id="ARBA00022771"/>
    </source>
</evidence>
<dbReference type="PANTHER" id="PTHR25465">
    <property type="entry name" value="B-BOX DOMAIN CONTAINING"/>
    <property type="match status" value="1"/>
</dbReference>
<gene>
    <name evidence="5" type="ORF">WMY93_018380</name>
</gene>
<dbReference type="InterPro" id="IPR001870">
    <property type="entry name" value="B30.2/SPRY"/>
</dbReference>
<organism evidence="5 6">
    <name type="scientific">Mugilogobius chulae</name>
    <name type="common">yellowstripe goby</name>
    <dbReference type="NCBI Taxonomy" id="88201"/>
    <lineage>
        <taxon>Eukaryota</taxon>
        <taxon>Metazoa</taxon>
        <taxon>Chordata</taxon>
        <taxon>Craniata</taxon>
        <taxon>Vertebrata</taxon>
        <taxon>Euteleostomi</taxon>
        <taxon>Actinopterygii</taxon>
        <taxon>Neopterygii</taxon>
        <taxon>Teleostei</taxon>
        <taxon>Neoteleostei</taxon>
        <taxon>Acanthomorphata</taxon>
        <taxon>Gobiaria</taxon>
        <taxon>Gobiiformes</taxon>
        <taxon>Gobioidei</taxon>
        <taxon>Gobiidae</taxon>
        <taxon>Gobionellinae</taxon>
        <taxon>Mugilogobius</taxon>
    </lineage>
</organism>
<dbReference type="InterPro" id="IPR006574">
    <property type="entry name" value="PRY"/>
</dbReference>
<evidence type="ECO:0000256" key="1">
    <source>
        <dbReference type="ARBA" id="ARBA00022723"/>
    </source>
</evidence>
<accession>A0AAW0NJ08</accession>
<evidence type="ECO:0000256" key="3">
    <source>
        <dbReference type="ARBA" id="ARBA00022833"/>
    </source>
</evidence>